<dbReference type="Proteomes" id="UP000663829">
    <property type="component" value="Unassembled WGS sequence"/>
</dbReference>
<proteinExistence type="predicted"/>
<dbReference type="EMBL" id="CAJNOQ010016970">
    <property type="protein sequence ID" value="CAF1390703.1"/>
    <property type="molecule type" value="Genomic_DNA"/>
</dbReference>
<dbReference type="SUPFAM" id="SSF52540">
    <property type="entry name" value="P-loop containing nucleoside triphosphate hydrolases"/>
    <property type="match status" value="1"/>
</dbReference>
<name>A0A815K4X8_9BILA</name>
<dbReference type="Gene3D" id="3.40.50.300">
    <property type="entry name" value="P-loop containing nucleotide triphosphate hydrolases"/>
    <property type="match status" value="1"/>
</dbReference>
<dbReference type="Pfam" id="PF13238">
    <property type="entry name" value="AAA_18"/>
    <property type="match status" value="1"/>
</dbReference>
<evidence type="ECO:0000313" key="2">
    <source>
        <dbReference type="EMBL" id="CAF1390703.1"/>
    </source>
</evidence>
<dbReference type="Proteomes" id="UP000677228">
    <property type="component" value="Unassembled WGS sequence"/>
</dbReference>
<gene>
    <name evidence="2" type="ORF">GPM918_LOCUS32779</name>
    <name evidence="1" type="ORF">OVA965_LOCUS24305</name>
    <name evidence="4" type="ORF">SRO942_LOCUS33452</name>
    <name evidence="3" type="ORF">TMI583_LOCUS25023</name>
</gene>
<evidence type="ECO:0000313" key="5">
    <source>
        <dbReference type="Proteomes" id="UP000663829"/>
    </source>
</evidence>
<evidence type="ECO:0000313" key="3">
    <source>
        <dbReference type="EMBL" id="CAF4017050.1"/>
    </source>
</evidence>
<dbReference type="Proteomes" id="UP000682733">
    <property type="component" value="Unassembled WGS sequence"/>
</dbReference>
<accession>A0A815K4X8</accession>
<dbReference type="OrthoDB" id="10041966at2759"/>
<dbReference type="EMBL" id="CAJOBA010036115">
    <property type="protein sequence ID" value="CAF4017050.1"/>
    <property type="molecule type" value="Genomic_DNA"/>
</dbReference>
<sequence>MVFVIGLGGVTGSGKTTMCRELSKYLSTKYNNVQVIDLDSYSRDVDDPKHIHLQEFNHQDWESLTSLHIGRFISDIKSSINNSSDSIMIIEGFLIYNIDELKSIFNLPYYFTLNFDECRKRRFQRIYVPPDPPDYFDKHVWPSYLIAKKQALNQIENLIEIDSTQPFDDIYRRIINDINQEIARVNK</sequence>
<comment type="caution">
    <text evidence="2">The sequence shown here is derived from an EMBL/GenBank/DDBJ whole genome shotgun (WGS) entry which is preliminary data.</text>
</comment>
<dbReference type="Proteomes" id="UP000681722">
    <property type="component" value="Unassembled WGS sequence"/>
</dbReference>
<dbReference type="EMBL" id="CAJNOK010014583">
    <property type="protein sequence ID" value="CAF1207945.1"/>
    <property type="molecule type" value="Genomic_DNA"/>
</dbReference>
<dbReference type="InterPro" id="IPR027417">
    <property type="entry name" value="P-loop_NTPase"/>
</dbReference>
<keyword evidence="5" id="KW-1185">Reference proteome</keyword>
<organism evidence="2 5">
    <name type="scientific">Didymodactylos carnosus</name>
    <dbReference type="NCBI Taxonomy" id="1234261"/>
    <lineage>
        <taxon>Eukaryota</taxon>
        <taxon>Metazoa</taxon>
        <taxon>Spiralia</taxon>
        <taxon>Gnathifera</taxon>
        <taxon>Rotifera</taxon>
        <taxon>Eurotatoria</taxon>
        <taxon>Bdelloidea</taxon>
        <taxon>Philodinida</taxon>
        <taxon>Philodinidae</taxon>
        <taxon>Didymodactylos</taxon>
    </lineage>
</organism>
<evidence type="ECO:0000313" key="1">
    <source>
        <dbReference type="EMBL" id="CAF1207945.1"/>
    </source>
</evidence>
<protein>
    <submittedName>
        <fullName evidence="2">Uncharacterized protein</fullName>
    </submittedName>
</protein>
<dbReference type="PANTHER" id="PTHR10285">
    <property type="entry name" value="URIDINE KINASE"/>
    <property type="match status" value="1"/>
</dbReference>
<dbReference type="EMBL" id="CAJOBC010082376">
    <property type="protein sequence ID" value="CAF4285279.1"/>
    <property type="molecule type" value="Genomic_DNA"/>
</dbReference>
<dbReference type="AlphaFoldDB" id="A0A815K4X8"/>
<evidence type="ECO:0000313" key="4">
    <source>
        <dbReference type="EMBL" id="CAF4285279.1"/>
    </source>
</evidence>
<reference evidence="2" key="1">
    <citation type="submission" date="2021-02" db="EMBL/GenBank/DDBJ databases">
        <authorList>
            <person name="Nowell W R."/>
        </authorList>
    </citation>
    <scope>NUCLEOTIDE SEQUENCE</scope>
</reference>